<dbReference type="EMBL" id="AP023189">
    <property type="protein sequence ID" value="BCG25351.1"/>
    <property type="molecule type" value="Genomic_DNA"/>
</dbReference>
<dbReference type="Pfam" id="PF14518">
    <property type="entry name" value="Haem_oxygenas_2"/>
    <property type="match status" value="1"/>
</dbReference>
<proteinExistence type="predicted"/>
<organism evidence="2 3">
    <name type="scientific">Pseudomonas tohonis</name>
    <dbReference type="NCBI Taxonomy" id="2725477"/>
    <lineage>
        <taxon>Bacteria</taxon>
        <taxon>Pseudomonadati</taxon>
        <taxon>Pseudomonadota</taxon>
        <taxon>Gammaproteobacteria</taxon>
        <taxon>Pseudomonadales</taxon>
        <taxon>Pseudomonadaceae</taxon>
        <taxon>Pseudomonas</taxon>
    </lineage>
</organism>
<name>A0A6J4E9Y9_9PSED</name>
<evidence type="ECO:0000256" key="1">
    <source>
        <dbReference type="SAM" id="MobiDB-lite"/>
    </source>
</evidence>
<evidence type="ECO:0000313" key="3">
    <source>
        <dbReference type="Proteomes" id="UP000509383"/>
    </source>
</evidence>
<dbReference type="InterPro" id="IPR016084">
    <property type="entry name" value="Haem_Oase-like_multi-hlx"/>
</dbReference>
<feature type="region of interest" description="Disordered" evidence="1">
    <location>
        <begin position="406"/>
        <end position="434"/>
    </location>
</feature>
<dbReference type="KEGG" id="ptw:TUM18999_35420"/>
<dbReference type="SMART" id="SM01236">
    <property type="entry name" value="Haem_oxygenase_2"/>
    <property type="match status" value="1"/>
</dbReference>
<dbReference type="Proteomes" id="UP000509383">
    <property type="component" value="Chromosome"/>
</dbReference>
<sequence length="485" mass="55132">MRPLREVMPVLEILPMSVLSPVDTTQADVPLPMAPLGPAQHLYQELLQRPAQNLDEARAFLQEQLRQAAALPCDLPASPEDLSAWSRRNAAEVTHQYATYLEERRHGAGRRYFGDRSHALYFLRGVAPTKLVDGAWLHGTLRHWRDTRFTPLVRTFLEELGDGVAAQNHVLLYRRLLASQGCDDLAGLDDEHYLQGTTQLALGALAEEFLPEVIGYNLGYEQLPLHLLISAFELDELDIDPYYFQLHVTIDNSATGHAHKAVQAVLDNRPQVADAEDFYRRVTLGYRLNDLGKGSRAVIADFDLERELLEMFERKRGVAGQVHSDYCRIEGRTVNQWLAADEGIAGFLAALQRRGWIRRHQDPAESRFWQLVQGERAAMFGVFSAYEQQLLHDWIAGTWERPGTAPLSRNGVFRSRHRQPHMPSQEHQRPSLQPLENSEQRHLLDELQQLDDARHEARLIELLGPASHWTPAGLLATRLFSAMTR</sequence>
<gene>
    <name evidence="2" type="ORF">TUM18999_35420</name>
</gene>
<accession>A0A6J4E9Y9</accession>
<protein>
    <recommendedName>
        <fullName evidence="4">Iron-containing redox enzyme family protein</fullName>
    </recommendedName>
</protein>
<evidence type="ECO:0008006" key="4">
    <source>
        <dbReference type="Google" id="ProtNLM"/>
    </source>
</evidence>
<reference evidence="2 3" key="1">
    <citation type="submission" date="2020-05" db="EMBL/GenBank/DDBJ databases">
        <title>Characterization of novel class B3 metallo-beta-lactamase from novel Pseudomonas species.</title>
        <authorList>
            <person name="Yamada K."/>
            <person name="Aoki K."/>
            <person name="Ishii Y."/>
        </authorList>
    </citation>
    <scope>NUCLEOTIDE SEQUENCE [LARGE SCALE GENOMIC DNA]</scope>
    <source>
        <strain evidence="2 3">TUM18999</strain>
    </source>
</reference>
<evidence type="ECO:0000313" key="2">
    <source>
        <dbReference type="EMBL" id="BCG25351.1"/>
    </source>
</evidence>
<dbReference type="AlphaFoldDB" id="A0A6J4E9Y9"/>
<dbReference type="Gene3D" id="1.20.910.10">
    <property type="entry name" value="Heme oxygenase-like"/>
    <property type="match status" value="1"/>
</dbReference>